<dbReference type="GO" id="GO:0008168">
    <property type="term" value="F:methyltransferase activity"/>
    <property type="evidence" value="ECO:0007669"/>
    <property type="project" value="TreeGrafter"/>
</dbReference>
<evidence type="ECO:0000259" key="1">
    <source>
        <dbReference type="Pfam" id="PF13847"/>
    </source>
</evidence>
<dbReference type="Proteomes" id="UP000001996">
    <property type="component" value="Unassembled WGS sequence"/>
</dbReference>
<sequence>MTEEQAYYKKGFHKSVADTHAGRTVENSSKFTLSVLKPDFKVLDVGSGPGTITVDFAQRYLTKNGGSIIGIEPTQELIDQADAYKKEAAPELKNIKFQLGSVYKIPFDNDTFDLVHAHQVVVHLQDPILALQEMKRVTKPGGFVCVKDGDLESSIITPEKYEPLKQSRLLKAKNSNSTDIRGGRKLRERAIRAGYEPENIVSSLSYWLIGDTRASKQNWASLLKSREQHGGEVMYPNDKERDNLAREQNIELLDEWGKDVAALYAVTNFEIIYKKPFP</sequence>
<proteinExistence type="predicted"/>
<dbReference type="InParanoid" id="A5E198"/>
<evidence type="ECO:0000313" key="3">
    <source>
        <dbReference type="Proteomes" id="UP000001996"/>
    </source>
</evidence>
<dbReference type="EMBL" id="CH981527">
    <property type="protein sequence ID" value="EDK45206.1"/>
    <property type="molecule type" value="Genomic_DNA"/>
</dbReference>
<dbReference type="CDD" id="cd02440">
    <property type="entry name" value="AdoMet_MTases"/>
    <property type="match status" value="1"/>
</dbReference>
<name>A5E198_LODEL</name>
<dbReference type="InterPro" id="IPR025714">
    <property type="entry name" value="Methyltranfer_dom"/>
</dbReference>
<dbReference type="eggNOG" id="KOG1269">
    <property type="taxonomic scope" value="Eukaryota"/>
</dbReference>
<dbReference type="OrthoDB" id="10017101at2759"/>
<dbReference type="PANTHER" id="PTHR43591">
    <property type="entry name" value="METHYLTRANSFERASE"/>
    <property type="match status" value="1"/>
</dbReference>
<dbReference type="Pfam" id="PF13847">
    <property type="entry name" value="Methyltransf_31"/>
    <property type="match status" value="1"/>
</dbReference>
<dbReference type="GeneID" id="5232692"/>
<dbReference type="AlphaFoldDB" id="A5E198"/>
<dbReference type="VEuPathDB" id="FungiDB:LELG_03385"/>
<gene>
    <name evidence="2" type="ORF">LELG_03385</name>
</gene>
<dbReference type="STRING" id="379508.A5E198"/>
<organism evidence="2 3">
    <name type="scientific">Lodderomyces elongisporus (strain ATCC 11503 / CBS 2605 / JCM 1781 / NBRC 1676 / NRRL YB-4239)</name>
    <name type="common">Yeast</name>
    <name type="synonym">Saccharomyces elongisporus</name>
    <dbReference type="NCBI Taxonomy" id="379508"/>
    <lineage>
        <taxon>Eukaryota</taxon>
        <taxon>Fungi</taxon>
        <taxon>Dikarya</taxon>
        <taxon>Ascomycota</taxon>
        <taxon>Saccharomycotina</taxon>
        <taxon>Pichiomycetes</taxon>
        <taxon>Debaryomycetaceae</taxon>
        <taxon>Candida/Lodderomyces clade</taxon>
        <taxon>Lodderomyces</taxon>
    </lineage>
</organism>
<reference evidence="2 3" key="1">
    <citation type="journal article" date="2009" name="Nature">
        <title>Evolution of pathogenicity and sexual reproduction in eight Candida genomes.</title>
        <authorList>
            <person name="Butler G."/>
            <person name="Rasmussen M.D."/>
            <person name="Lin M.F."/>
            <person name="Santos M.A."/>
            <person name="Sakthikumar S."/>
            <person name="Munro C.A."/>
            <person name="Rheinbay E."/>
            <person name="Grabherr M."/>
            <person name="Forche A."/>
            <person name="Reedy J.L."/>
            <person name="Agrafioti I."/>
            <person name="Arnaud M.B."/>
            <person name="Bates S."/>
            <person name="Brown A.J."/>
            <person name="Brunke S."/>
            <person name="Costanzo M.C."/>
            <person name="Fitzpatrick D.A."/>
            <person name="de Groot P.W."/>
            <person name="Harris D."/>
            <person name="Hoyer L.L."/>
            <person name="Hube B."/>
            <person name="Klis F.M."/>
            <person name="Kodira C."/>
            <person name="Lennard N."/>
            <person name="Logue M.E."/>
            <person name="Martin R."/>
            <person name="Neiman A.M."/>
            <person name="Nikolaou E."/>
            <person name="Quail M.A."/>
            <person name="Quinn J."/>
            <person name="Santos M.C."/>
            <person name="Schmitzberger F.F."/>
            <person name="Sherlock G."/>
            <person name="Shah P."/>
            <person name="Silverstein K.A."/>
            <person name="Skrzypek M.S."/>
            <person name="Soll D."/>
            <person name="Staggs R."/>
            <person name="Stansfield I."/>
            <person name="Stumpf M.P."/>
            <person name="Sudbery P.E."/>
            <person name="Srikantha T."/>
            <person name="Zeng Q."/>
            <person name="Berman J."/>
            <person name="Berriman M."/>
            <person name="Heitman J."/>
            <person name="Gow N.A."/>
            <person name="Lorenz M.C."/>
            <person name="Birren B.W."/>
            <person name="Kellis M."/>
            <person name="Cuomo C.A."/>
        </authorList>
    </citation>
    <scope>NUCLEOTIDE SEQUENCE [LARGE SCALE GENOMIC DNA]</scope>
    <source>
        <strain evidence="3">ATCC 11503 / BCRC 21390 / CBS 2605 / JCM 1781 / NBRC 1676 / NRRL YB-4239</strain>
    </source>
</reference>
<dbReference type="KEGG" id="lel:PVL30_002882"/>
<evidence type="ECO:0000313" key="2">
    <source>
        <dbReference type="EMBL" id="EDK45206.1"/>
    </source>
</evidence>
<dbReference type="HOGENOM" id="CLU_057148_2_0_1"/>
<dbReference type="PANTHER" id="PTHR43591:SF24">
    <property type="entry name" value="2-METHOXY-6-POLYPRENYL-1,4-BENZOQUINOL METHYLASE, MITOCHONDRIAL"/>
    <property type="match status" value="1"/>
</dbReference>
<feature type="domain" description="Methyltransferase" evidence="1">
    <location>
        <begin position="37"/>
        <end position="162"/>
    </location>
</feature>
<accession>A5E198</accession>
<dbReference type="OMA" id="LHVWAKE"/>
<dbReference type="Gene3D" id="3.40.50.150">
    <property type="entry name" value="Vaccinia Virus protein VP39"/>
    <property type="match status" value="1"/>
</dbReference>
<keyword evidence="3" id="KW-1185">Reference proteome</keyword>
<dbReference type="SUPFAM" id="SSF53335">
    <property type="entry name" value="S-adenosyl-L-methionine-dependent methyltransferases"/>
    <property type="match status" value="1"/>
</dbReference>
<protein>
    <recommendedName>
        <fullName evidence="1">Methyltransferase domain-containing protein</fullName>
    </recommendedName>
</protein>
<dbReference type="InterPro" id="IPR029063">
    <property type="entry name" value="SAM-dependent_MTases_sf"/>
</dbReference>